<name>A0ABZ3C5A0_9ACTN</name>
<evidence type="ECO:0000313" key="2">
    <source>
        <dbReference type="EMBL" id="WZW97972.1"/>
    </source>
</evidence>
<organism evidence="2 3">
    <name type="scientific">Propioniciclava soli</name>
    <dbReference type="NCBI Taxonomy" id="2775081"/>
    <lineage>
        <taxon>Bacteria</taxon>
        <taxon>Bacillati</taxon>
        <taxon>Actinomycetota</taxon>
        <taxon>Actinomycetes</taxon>
        <taxon>Propionibacteriales</taxon>
        <taxon>Propionibacteriaceae</taxon>
        <taxon>Propioniciclava</taxon>
    </lineage>
</organism>
<protein>
    <submittedName>
        <fullName evidence="2">Uncharacterized protein</fullName>
    </submittedName>
</protein>
<accession>A0ABZ3C5A0</accession>
<feature type="transmembrane region" description="Helical" evidence="1">
    <location>
        <begin position="26"/>
        <end position="50"/>
    </location>
</feature>
<proteinExistence type="predicted"/>
<dbReference type="Proteomes" id="UP001434337">
    <property type="component" value="Chromosome"/>
</dbReference>
<keyword evidence="3" id="KW-1185">Reference proteome</keyword>
<evidence type="ECO:0000313" key="3">
    <source>
        <dbReference type="Proteomes" id="UP001434337"/>
    </source>
</evidence>
<evidence type="ECO:0000256" key="1">
    <source>
        <dbReference type="SAM" id="Phobius"/>
    </source>
</evidence>
<gene>
    <name evidence="2" type="ORF">PCC79_13895</name>
</gene>
<keyword evidence="1" id="KW-0812">Transmembrane</keyword>
<sequence>MLRALDVCLGAGVADHLTGFTTPVDFTAGVGILAVLAAALAAMPPATYAARLDLVAAMRTP</sequence>
<dbReference type="RefSeq" id="WP_232550101.1">
    <property type="nucleotide sequence ID" value="NZ_CP115965.1"/>
</dbReference>
<reference evidence="2 3" key="1">
    <citation type="journal article" date="2023" name="Environ Microbiome">
        <title>A coral-associated actinobacterium mitigates coral bleaching under heat stress.</title>
        <authorList>
            <person name="Li J."/>
            <person name="Zou Y."/>
            <person name="Li Q."/>
            <person name="Zhang J."/>
            <person name="Bourne D.G."/>
            <person name="Lyu Y."/>
            <person name="Liu C."/>
            <person name="Zhang S."/>
        </authorList>
    </citation>
    <scope>NUCLEOTIDE SEQUENCE [LARGE SCALE GENOMIC DNA]</scope>
    <source>
        <strain evidence="2 3">SCSIO 13291</strain>
    </source>
</reference>
<keyword evidence="1" id="KW-1133">Transmembrane helix</keyword>
<dbReference type="EMBL" id="CP115965">
    <property type="protein sequence ID" value="WZW97972.1"/>
    <property type="molecule type" value="Genomic_DNA"/>
</dbReference>
<keyword evidence="1" id="KW-0472">Membrane</keyword>